<dbReference type="InterPro" id="IPR009057">
    <property type="entry name" value="Homeodomain-like_sf"/>
</dbReference>
<dbReference type="AlphaFoldDB" id="A0A6N4QLZ1"/>
<keyword evidence="4" id="KW-0472">Membrane</keyword>
<evidence type="ECO:0000313" key="6">
    <source>
        <dbReference type="EMBL" id="TGL85712.1"/>
    </source>
</evidence>
<protein>
    <submittedName>
        <fullName evidence="6">AraC family transcriptional regulator</fullName>
    </submittedName>
</protein>
<dbReference type="Pfam" id="PF12833">
    <property type="entry name" value="HTH_18"/>
    <property type="match status" value="1"/>
</dbReference>
<keyword evidence="4" id="KW-0812">Transmembrane</keyword>
<accession>A0A6N4QLZ1</accession>
<dbReference type="InterPro" id="IPR018060">
    <property type="entry name" value="HTH_AraC"/>
</dbReference>
<feature type="transmembrane region" description="Helical" evidence="4">
    <location>
        <begin position="198"/>
        <end position="218"/>
    </location>
</feature>
<dbReference type="Gene3D" id="1.10.10.60">
    <property type="entry name" value="Homeodomain-like"/>
    <property type="match status" value="2"/>
</dbReference>
<evidence type="ECO:0000256" key="4">
    <source>
        <dbReference type="SAM" id="Phobius"/>
    </source>
</evidence>
<dbReference type="PANTHER" id="PTHR43280">
    <property type="entry name" value="ARAC-FAMILY TRANSCRIPTIONAL REGULATOR"/>
    <property type="match status" value="1"/>
</dbReference>
<keyword evidence="4" id="KW-1133">Transmembrane helix</keyword>
<evidence type="ECO:0000256" key="2">
    <source>
        <dbReference type="ARBA" id="ARBA00023125"/>
    </source>
</evidence>
<feature type="transmembrane region" description="Helical" evidence="4">
    <location>
        <begin position="140"/>
        <end position="165"/>
    </location>
</feature>
<keyword evidence="3" id="KW-0804">Transcription</keyword>
<dbReference type="SUPFAM" id="SSF46689">
    <property type="entry name" value="Homeodomain-like"/>
    <property type="match status" value="1"/>
</dbReference>
<dbReference type="GO" id="GO:0043565">
    <property type="term" value="F:sequence-specific DNA binding"/>
    <property type="evidence" value="ECO:0007669"/>
    <property type="project" value="InterPro"/>
</dbReference>
<evidence type="ECO:0000256" key="3">
    <source>
        <dbReference type="ARBA" id="ARBA00023163"/>
    </source>
</evidence>
<comment type="caution">
    <text evidence="6">The sequence shown here is derived from an EMBL/GenBank/DDBJ whole genome shotgun (WGS) entry which is preliminary data.</text>
</comment>
<feature type="transmembrane region" description="Helical" evidence="4">
    <location>
        <begin position="102"/>
        <end position="120"/>
    </location>
</feature>
<feature type="transmembrane region" description="Helical" evidence="4">
    <location>
        <begin position="12"/>
        <end position="31"/>
    </location>
</feature>
<dbReference type="PROSITE" id="PS00041">
    <property type="entry name" value="HTH_ARAC_FAMILY_1"/>
    <property type="match status" value="1"/>
</dbReference>
<reference evidence="6 7" key="1">
    <citation type="journal article" date="2019" name="PLoS Negl. Trop. Dis.">
        <title>Revisiting the worldwide diversity of Leptospira species in the environment.</title>
        <authorList>
            <person name="Vincent A.T."/>
            <person name="Schiettekatte O."/>
            <person name="Bourhy P."/>
            <person name="Veyrier F.J."/>
            <person name="Picardeau M."/>
        </authorList>
    </citation>
    <scope>NUCLEOTIDE SEQUENCE [LARGE SCALE GENOMIC DNA]</scope>
    <source>
        <strain evidence="6 7">201702445</strain>
    </source>
</reference>
<proteinExistence type="predicted"/>
<dbReference type="SMART" id="SM00342">
    <property type="entry name" value="HTH_ARAC"/>
    <property type="match status" value="1"/>
</dbReference>
<dbReference type="GO" id="GO:0003700">
    <property type="term" value="F:DNA-binding transcription factor activity"/>
    <property type="evidence" value="ECO:0007669"/>
    <property type="project" value="InterPro"/>
</dbReference>
<dbReference type="PANTHER" id="PTHR43280:SF29">
    <property type="entry name" value="ARAC-FAMILY TRANSCRIPTIONAL REGULATOR"/>
    <property type="match status" value="1"/>
</dbReference>
<name>A0A6N4QLZ1_9LEPT</name>
<sequence>MNGYWEWFGNAFSVFGGFLAFLLAFPELIPFKKTKFQIYFAISLLCIGVLQLLNAAVCQGVFSDSAFYVRLTIPLLFAAGPIAYTALTAMVEEDFRFDRKRILLWIPTIVCGLAVFLLPREESVFPWEIASLSNASSAKSLVLFLFLASTVFSFVFGISIFRILVSVKEASLRLLIWICALDFASVSVFGALGFLYGIFFLKISSIFVSLALCGIYYVRKRYSNLEETIHVELVKSKYSRSRLGGLEIEEILARLETMMRTEKFYQDEEVSLAAVAERVSLTTHQLSELINSKLNKSFFVWLNQYRVEEAKKLLAETNKTVLEIAMEVGFNNRSSFNEAFLKLAEKTPVEYRKTAKV</sequence>
<dbReference type="EMBL" id="RQGM01000028">
    <property type="protein sequence ID" value="TGL85712.1"/>
    <property type="molecule type" value="Genomic_DNA"/>
</dbReference>
<evidence type="ECO:0000256" key="1">
    <source>
        <dbReference type="ARBA" id="ARBA00023015"/>
    </source>
</evidence>
<gene>
    <name evidence="6" type="ORF">EHQ83_07655</name>
</gene>
<feature type="transmembrane region" description="Helical" evidence="4">
    <location>
        <begin position="172"/>
        <end position="192"/>
    </location>
</feature>
<keyword evidence="2" id="KW-0238">DNA-binding</keyword>
<dbReference type="InterPro" id="IPR018062">
    <property type="entry name" value="HTH_AraC-typ_CS"/>
</dbReference>
<feature type="transmembrane region" description="Helical" evidence="4">
    <location>
        <begin position="38"/>
        <end position="62"/>
    </location>
</feature>
<dbReference type="Proteomes" id="UP000297613">
    <property type="component" value="Unassembled WGS sequence"/>
</dbReference>
<feature type="transmembrane region" description="Helical" evidence="4">
    <location>
        <begin position="68"/>
        <end position="90"/>
    </location>
</feature>
<evidence type="ECO:0000259" key="5">
    <source>
        <dbReference type="PROSITE" id="PS01124"/>
    </source>
</evidence>
<evidence type="ECO:0000313" key="7">
    <source>
        <dbReference type="Proteomes" id="UP000297613"/>
    </source>
</evidence>
<feature type="domain" description="HTH araC/xylS-type" evidence="5">
    <location>
        <begin position="249"/>
        <end position="354"/>
    </location>
</feature>
<dbReference type="RefSeq" id="WP_135569231.1">
    <property type="nucleotide sequence ID" value="NZ_RQGK01000008.1"/>
</dbReference>
<keyword evidence="1" id="KW-0805">Transcription regulation</keyword>
<dbReference type="PROSITE" id="PS01124">
    <property type="entry name" value="HTH_ARAC_FAMILY_2"/>
    <property type="match status" value="1"/>
</dbReference>
<organism evidence="6 7">
    <name type="scientific">Leptospira yasudae</name>
    <dbReference type="NCBI Taxonomy" id="2202201"/>
    <lineage>
        <taxon>Bacteria</taxon>
        <taxon>Pseudomonadati</taxon>
        <taxon>Spirochaetota</taxon>
        <taxon>Spirochaetia</taxon>
        <taxon>Leptospirales</taxon>
        <taxon>Leptospiraceae</taxon>
        <taxon>Leptospira</taxon>
    </lineage>
</organism>